<dbReference type="PANTHER" id="PTHR31332">
    <property type="entry name" value="7-HYDROXYMETHYL CHLOROPHYLL A REDUCTASE, CHLOROPLASTIC"/>
    <property type="match status" value="1"/>
</dbReference>
<gene>
    <name evidence="3" type="ORF">O6R08_00755</name>
</gene>
<dbReference type="PANTHER" id="PTHR31332:SF0">
    <property type="entry name" value="7-HYDROXYMETHYL CHLOROPHYLL A REDUCTASE, CHLOROPLASTIC"/>
    <property type="match status" value="1"/>
</dbReference>
<dbReference type="Proteomes" id="UP001212097">
    <property type="component" value="Chromosome"/>
</dbReference>
<feature type="domain" description="Coenzyme F420 hydrogenase/dehydrogenase beta subunit C-terminal" evidence="2">
    <location>
        <begin position="179"/>
        <end position="340"/>
    </location>
</feature>
<name>A0ABY7QYK7_9ACTN</name>
<proteinExistence type="predicted"/>
<dbReference type="InterPro" id="IPR007525">
    <property type="entry name" value="FrhB_FdhB_C"/>
</dbReference>
<evidence type="ECO:0000259" key="1">
    <source>
        <dbReference type="Pfam" id="PF04422"/>
    </source>
</evidence>
<dbReference type="InterPro" id="IPR007516">
    <property type="entry name" value="Co_F420_Hydgase/DH_bsu_N"/>
</dbReference>
<organism evidence="3 4">
    <name type="scientific">Cutibacterium equinum</name>
    <dbReference type="NCBI Taxonomy" id="3016342"/>
    <lineage>
        <taxon>Bacteria</taxon>
        <taxon>Bacillati</taxon>
        <taxon>Actinomycetota</taxon>
        <taxon>Actinomycetes</taxon>
        <taxon>Propionibacteriales</taxon>
        <taxon>Propionibacteriaceae</taxon>
        <taxon>Cutibacterium</taxon>
    </lineage>
</organism>
<reference evidence="3 4" key="2">
    <citation type="submission" date="2023-06" db="EMBL/GenBank/DDBJ databases">
        <title>The Gram-positive Non-spore-bearing Anaerobic Bacilli of Human Feces.</title>
        <authorList>
            <person name="Eggerth A.H."/>
        </authorList>
    </citation>
    <scope>NUCLEOTIDE SEQUENCE [LARGE SCALE GENOMIC DNA]</scope>
    <source>
        <strain evidence="3 4">CBA3108</strain>
    </source>
</reference>
<dbReference type="Pfam" id="PF04432">
    <property type="entry name" value="FrhB_FdhB_C"/>
    <property type="match status" value="1"/>
</dbReference>
<sequence>MTISLRQAINQVTANQLCTGCGACARLADSVDMELRDGYLRPQLSALTQTEDADPQLVAEFRRQCPGLVVRSAPRGPSMLDDVVVGRHRRVWQGHSTDEEIRHAGSSGGVLTGLASWLLSSGRARRVFSVAESDTPRRTTVPLQLTTREEALAAAGSRYCPASTLAGLPREGLGRDDVVIAKPCEIAALRAHYPADDAASPLLLSFFCAGTPSQDATDDLLSAGGIGPDEPLTSLRYRGNGWPGAFIGVSESGQRVEVSYDDSWGKALGPSMQWRCKLCADGVGESADLVCADYWEADERGYPVFEDGDGRSAIVARTQRGERLVATALQAGAIDAEPLDASALAAVQPGQRGKRTQMFSRLLGTLVAGRRIPHYRGFGLLRKERPTPKTLYQRTRATWGRAKRLPRR</sequence>
<dbReference type="EMBL" id="CP115668">
    <property type="protein sequence ID" value="WCC80128.1"/>
    <property type="molecule type" value="Genomic_DNA"/>
</dbReference>
<reference evidence="3 4" key="1">
    <citation type="submission" date="2023-01" db="EMBL/GenBank/DDBJ databases">
        <authorList>
            <person name="Lee S.H."/>
            <person name="Jung H.S."/>
            <person name="Yun J.U."/>
        </authorList>
    </citation>
    <scope>NUCLEOTIDE SEQUENCE [LARGE SCALE GENOMIC DNA]</scope>
    <source>
        <strain evidence="3 4">CBA3108</strain>
    </source>
</reference>
<accession>A0ABY7QYK7</accession>
<dbReference type="RefSeq" id="WP_271418311.1">
    <property type="nucleotide sequence ID" value="NZ_CP115668.1"/>
</dbReference>
<evidence type="ECO:0000313" key="4">
    <source>
        <dbReference type="Proteomes" id="UP001212097"/>
    </source>
</evidence>
<protein>
    <submittedName>
        <fullName evidence="3">Coenzyme F420 hydrogenase/dehydrogenase, beta subunit C-terminal domain</fullName>
    </submittedName>
</protein>
<dbReference type="InterPro" id="IPR045220">
    <property type="entry name" value="FRHB/FDHB/HCAR-like"/>
</dbReference>
<keyword evidence="4" id="KW-1185">Reference proteome</keyword>
<evidence type="ECO:0000259" key="2">
    <source>
        <dbReference type="Pfam" id="PF04432"/>
    </source>
</evidence>
<evidence type="ECO:0000313" key="3">
    <source>
        <dbReference type="EMBL" id="WCC80128.1"/>
    </source>
</evidence>
<dbReference type="Pfam" id="PF04422">
    <property type="entry name" value="FrhB_FdhB_N"/>
    <property type="match status" value="1"/>
</dbReference>
<feature type="domain" description="Coenzyme F420 hydrogenase/dehydrogenase beta subunit N-terminal" evidence="1">
    <location>
        <begin position="92"/>
        <end position="166"/>
    </location>
</feature>